<comment type="similarity">
    <text evidence="8">Belongs to the tRNA(Ile)-lysidine synthase family.</text>
</comment>
<dbReference type="AlphaFoldDB" id="Z9JI51"/>
<dbReference type="GO" id="GO:0032267">
    <property type="term" value="F:tRNA(Ile)-lysidine synthase activity"/>
    <property type="evidence" value="ECO:0007669"/>
    <property type="project" value="UniProtKB-EC"/>
</dbReference>
<evidence type="ECO:0000256" key="6">
    <source>
        <dbReference type="ARBA" id="ARBA00022840"/>
    </source>
</evidence>
<dbReference type="HAMAP" id="MF_01161">
    <property type="entry name" value="tRNA_Ile_lys_synt"/>
    <property type="match status" value="1"/>
</dbReference>
<dbReference type="EMBL" id="JDSQ01000013">
    <property type="protein sequence ID" value="EWS77874.1"/>
    <property type="molecule type" value="Genomic_DNA"/>
</dbReference>
<dbReference type="InterPro" id="IPR012094">
    <property type="entry name" value="tRNA_Ile_lys_synt"/>
</dbReference>
<dbReference type="SUPFAM" id="SSF82829">
    <property type="entry name" value="MesJ substrate recognition domain-like"/>
    <property type="match status" value="1"/>
</dbReference>
<dbReference type="InterPro" id="IPR015262">
    <property type="entry name" value="tRNA_Ile_lys_synt_subst-bd"/>
</dbReference>
<feature type="binding site" evidence="8">
    <location>
        <begin position="6"/>
        <end position="11"/>
    </location>
    <ligand>
        <name>ATP</name>
        <dbReference type="ChEBI" id="CHEBI:30616"/>
    </ligand>
</feature>
<dbReference type="InterPro" id="IPR011063">
    <property type="entry name" value="TilS/TtcA_N"/>
</dbReference>
<keyword evidence="3 8" id="KW-0436">Ligase</keyword>
<evidence type="ECO:0000256" key="2">
    <source>
        <dbReference type="ARBA" id="ARBA00022490"/>
    </source>
</evidence>
<dbReference type="SMART" id="SM00977">
    <property type="entry name" value="TilS_C"/>
    <property type="match status" value="1"/>
</dbReference>
<dbReference type="Gene3D" id="1.20.59.20">
    <property type="match status" value="1"/>
</dbReference>
<organism evidence="10 11">
    <name type="scientific">Xylella taiwanensis</name>
    <dbReference type="NCBI Taxonomy" id="1444770"/>
    <lineage>
        <taxon>Bacteria</taxon>
        <taxon>Pseudomonadati</taxon>
        <taxon>Pseudomonadota</taxon>
        <taxon>Gammaproteobacteria</taxon>
        <taxon>Lysobacterales</taxon>
        <taxon>Lysobacteraceae</taxon>
        <taxon>Xylella</taxon>
    </lineage>
</organism>
<dbReference type="EC" id="6.3.4.19" evidence="8"/>
<dbReference type="eggNOG" id="COG0037">
    <property type="taxonomic scope" value="Bacteria"/>
</dbReference>
<sequence length="421" mass="46651">MLVGFSGGLDSTVLLHWLANAPAQHLHGLEAIHVHHGLHEHADAWSAHCAAFCAPRDIPLHVVRVQVCHNSGRGLEAAARAARRAAFAQLLQQGQYLALAHHRDDQAETWLLRALRGSGDGLAAMRPLTPFAAGQLWRPLLALSRAQLLDYARQHALDWIEDPSNADPRHDRNFLRLHVLPLLHQRWPQAAAVLARNAALAAANGDLLDAEDAVLLPDLLDPDGALDIIGLYVQPPARRARLLRAWCARAGVPPLPERGVQMIERDLLPAGHDSAACFVWCRTEIRRWRLRLYLHRPQPAWPPGWQTVWSGTAPLILPDGGQLRLESPHQTVVPGFARPLCVRARRGGERLVLPGRTHSHLLKHLLQAAGIPPWRRASMPLLCEGEQILAAGDRLLAAPLLTWLHTHGLKLRWESNNNTLI</sequence>
<dbReference type="Pfam" id="PF01171">
    <property type="entry name" value="ATP_bind_3"/>
    <property type="match status" value="1"/>
</dbReference>
<feature type="domain" description="Lysidine-tRNA(Ile) synthetase C-terminal" evidence="9">
    <location>
        <begin position="340"/>
        <end position="413"/>
    </location>
</feature>
<keyword evidence="5 8" id="KW-0547">Nucleotide-binding</keyword>
<accession>Z9JI51</accession>
<keyword evidence="4 8" id="KW-0819">tRNA processing</keyword>
<dbReference type="PANTHER" id="PTHR43033:SF1">
    <property type="entry name" value="TRNA(ILE)-LYSIDINE SYNTHASE-RELATED"/>
    <property type="match status" value="1"/>
</dbReference>
<protein>
    <recommendedName>
        <fullName evidence="8">tRNA(Ile)-lysidine synthase</fullName>
        <ecNumber evidence="8">6.3.4.19</ecNumber>
    </recommendedName>
    <alternativeName>
        <fullName evidence="8">tRNA(Ile)-2-lysyl-cytidine synthase</fullName>
    </alternativeName>
    <alternativeName>
        <fullName evidence="8">tRNA(Ile)-lysidine synthetase</fullName>
    </alternativeName>
</protein>
<dbReference type="GO" id="GO:0005737">
    <property type="term" value="C:cytoplasm"/>
    <property type="evidence" value="ECO:0007669"/>
    <property type="project" value="UniProtKB-SubCell"/>
</dbReference>
<dbReference type="GO" id="GO:0006400">
    <property type="term" value="P:tRNA modification"/>
    <property type="evidence" value="ECO:0007669"/>
    <property type="project" value="UniProtKB-UniRule"/>
</dbReference>
<dbReference type="Pfam" id="PF09179">
    <property type="entry name" value="TilS"/>
    <property type="match status" value="1"/>
</dbReference>
<comment type="catalytic activity">
    <reaction evidence="7 8">
        <text>cytidine(34) in tRNA(Ile2) + L-lysine + ATP = lysidine(34) in tRNA(Ile2) + AMP + diphosphate + H(+)</text>
        <dbReference type="Rhea" id="RHEA:43744"/>
        <dbReference type="Rhea" id="RHEA-COMP:10625"/>
        <dbReference type="Rhea" id="RHEA-COMP:10670"/>
        <dbReference type="ChEBI" id="CHEBI:15378"/>
        <dbReference type="ChEBI" id="CHEBI:30616"/>
        <dbReference type="ChEBI" id="CHEBI:32551"/>
        <dbReference type="ChEBI" id="CHEBI:33019"/>
        <dbReference type="ChEBI" id="CHEBI:82748"/>
        <dbReference type="ChEBI" id="CHEBI:83665"/>
        <dbReference type="ChEBI" id="CHEBI:456215"/>
        <dbReference type="EC" id="6.3.4.19"/>
    </reaction>
</comment>
<name>Z9JI51_9GAMM</name>
<dbReference type="CDD" id="cd01992">
    <property type="entry name" value="TilS_N"/>
    <property type="match status" value="1"/>
</dbReference>
<evidence type="ECO:0000256" key="8">
    <source>
        <dbReference type="HAMAP-Rule" id="MF_01161"/>
    </source>
</evidence>
<proteinExistence type="inferred from homology"/>
<comment type="function">
    <text evidence="8">Ligates lysine onto the cytidine present at position 34 of the AUA codon-specific tRNA(Ile) that contains the anticodon CAU, in an ATP-dependent manner. Cytidine is converted to lysidine, thus changing the amino acid specificity of the tRNA from methionine to isoleucine.</text>
</comment>
<evidence type="ECO:0000313" key="11">
    <source>
        <dbReference type="Proteomes" id="UP000020406"/>
    </source>
</evidence>
<dbReference type="PANTHER" id="PTHR43033">
    <property type="entry name" value="TRNA(ILE)-LYSIDINE SYNTHASE-RELATED"/>
    <property type="match status" value="1"/>
</dbReference>
<evidence type="ECO:0000259" key="9">
    <source>
        <dbReference type="SMART" id="SM00977"/>
    </source>
</evidence>
<dbReference type="InterPro" id="IPR014729">
    <property type="entry name" value="Rossmann-like_a/b/a_fold"/>
</dbReference>
<dbReference type="NCBIfam" id="TIGR02433">
    <property type="entry name" value="lysidine_TilS_C"/>
    <property type="match status" value="1"/>
</dbReference>
<evidence type="ECO:0000256" key="3">
    <source>
        <dbReference type="ARBA" id="ARBA00022598"/>
    </source>
</evidence>
<evidence type="ECO:0000256" key="4">
    <source>
        <dbReference type="ARBA" id="ARBA00022694"/>
    </source>
</evidence>
<evidence type="ECO:0000256" key="5">
    <source>
        <dbReference type="ARBA" id="ARBA00022741"/>
    </source>
</evidence>
<dbReference type="GO" id="GO:0005524">
    <property type="term" value="F:ATP binding"/>
    <property type="evidence" value="ECO:0007669"/>
    <property type="project" value="UniProtKB-UniRule"/>
</dbReference>
<comment type="caution">
    <text evidence="10">The sequence shown here is derived from an EMBL/GenBank/DDBJ whole genome shotgun (WGS) entry which is preliminary data.</text>
</comment>
<dbReference type="Pfam" id="PF11734">
    <property type="entry name" value="TilS_C"/>
    <property type="match status" value="1"/>
</dbReference>
<dbReference type="InterPro" id="IPR012795">
    <property type="entry name" value="tRNA_Ile_lys_synt_N"/>
</dbReference>
<comment type="domain">
    <text evidence="8">The N-terminal region contains the highly conserved SGGXDS motif, predicted to be a P-loop motif involved in ATP binding.</text>
</comment>
<comment type="subcellular location">
    <subcellularLocation>
        <location evidence="1 8">Cytoplasm</location>
    </subcellularLocation>
</comment>
<dbReference type="NCBIfam" id="TIGR02432">
    <property type="entry name" value="lysidine_TilS_N"/>
    <property type="match status" value="1"/>
</dbReference>
<dbReference type="STRING" id="1444770.AF72_08835"/>
<dbReference type="Proteomes" id="UP000020406">
    <property type="component" value="Unassembled WGS sequence"/>
</dbReference>
<keyword evidence="6 8" id="KW-0067">ATP-binding</keyword>
<dbReference type="Gene3D" id="3.40.50.620">
    <property type="entry name" value="HUPs"/>
    <property type="match status" value="1"/>
</dbReference>
<dbReference type="SUPFAM" id="SSF56037">
    <property type="entry name" value="PheT/TilS domain"/>
    <property type="match status" value="1"/>
</dbReference>
<evidence type="ECO:0000256" key="7">
    <source>
        <dbReference type="ARBA" id="ARBA00048539"/>
    </source>
</evidence>
<dbReference type="InterPro" id="IPR012796">
    <property type="entry name" value="Lysidine-tRNA-synth_C"/>
</dbReference>
<evidence type="ECO:0000256" key="1">
    <source>
        <dbReference type="ARBA" id="ARBA00004496"/>
    </source>
</evidence>
<reference evidence="10 11" key="1">
    <citation type="journal article" date="2014" name="Genome Announc.">
        <title>Draft Genome Sequence of Xylella fastidiosa Pear Leaf Scorch Strain in Taiwan.</title>
        <authorList>
            <person name="Su C.C."/>
            <person name="Deng W.L."/>
            <person name="Jan F.J."/>
            <person name="Chang C.J."/>
            <person name="Huang H."/>
            <person name="Chen J."/>
        </authorList>
    </citation>
    <scope>NUCLEOTIDE SEQUENCE [LARGE SCALE GENOMIC DNA]</scope>
    <source>
        <strain evidence="10 11">PLS229</strain>
    </source>
</reference>
<evidence type="ECO:0000313" key="10">
    <source>
        <dbReference type="EMBL" id="EWS77874.1"/>
    </source>
</evidence>
<keyword evidence="2 8" id="KW-0963">Cytoplasm</keyword>
<dbReference type="SUPFAM" id="SSF52402">
    <property type="entry name" value="Adenine nucleotide alpha hydrolases-like"/>
    <property type="match status" value="1"/>
</dbReference>
<dbReference type="PATRIC" id="fig|1444770.3.peg.2091"/>
<gene>
    <name evidence="8" type="primary">tilS</name>
    <name evidence="10" type="ORF">AF72_08835</name>
</gene>